<evidence type="ECO:0000256" key="4">
    <source>
        <dbReference type="ARBA" id="ARBA00023136"/>
    </source>
</evidence>
<feature type="transmembrane region" description="Helical" evidence="5">
    <location>
        <begin position="462"/>
        <end position="491"/>
    </location>
</feature>
<dbReference type="GO" id="GO:0005774">
    <property type="term" value="C:vacuolar membrane"/>
    <property type="evidence" value="ECO:0007669"/>
    <property type="project" value="TreeGrafter"/>
</dbReference>
<evidence type="ECO:0000256" key="5">
    <source>
        <dbReference type="SAM" id="Phobius"/>
    </source>
</evidence>
<feature type="transmembrane region" description="Helical" evidence="5">
    <location>
        <begin position="407"/>
        <end position="424"/>
    </location>
</feature>
<sequence>MWFNKIGDLANLCKSIFGTSIFGVPFIFSLVGPVPSIILCIILGVATFHCSAILVECKYAIIEDICQEEEEEENRRWNEEHGMSTRCWLTANISYEDIGFCTMGKYGRWLVKVCLTLTQMGLTVNYMIVSGNAFYDLYWSALSLIEASAVDLRNGTLLDAGDSPGGSSLIVFVLLPFPVYVAMTMVQEIRGLSVISILSLSGLLAGVLIIVIYTALTAIDPSSTTSFFYVNWVSIPAAISQITTAYESIGVVGCKRQTPCKPQHSPSQILSIETSMKGNYSSFRQNLILSLTFFGSLLVTLGCVVYAGYGHQTAQLVFTNLPKGSAVSFLVEAMLLVASILCYPLQVFPAVETVEKLVFPCAEDAEEDAIIRDSKEEATASNEYIPALTFTRKLPTISKTVPRWKHVLVRLAFVTILAFIAVVFRENFVFILSFSGALAFIPLCFVIPSVIHLILLRQKLSILLTFIDISLIFLGIVSSVITIVTVCIELANL</sequence>
<evidence type="ECO:0000313" key="8">
    <source>
        <dbReference type="EnsemblMetazoa" id="CapteP205879"/>
    </source>
</evidence>
<evidence type="ECO:0000313" key="9">
    <source>
        <dbReference type="Proteomes" id="UP000014760"/>
    </source>
</evidence>
<dbReference type="EMBL" id="AMQN01010843">
    <property type="status" value="NOT_ANNOTATED_CDS"/>
    <property type="molecule type" value="Genomic_DNA"/>
</dbReference>
<reference evidence="8" key="3">
    <citation type="submission" date="2015-06" db="UniProtKB">
        <authorList>
            <consortium name="EnsemblMetazoa"/>
        </authorList>
    </citation>
    <scope>IDENTIFICATION</scope>
</reference>
<dbReference type="Pfam" id="PF01490">
    <property type="entry name" value="Aa_trans"/>
    <property type="match status" value="2"/>
</dbReference>
<dbReference type="EnsemblMetazoa" id="CapteT205879">
    <property type="protein sequence ID" value="CapteP205879"/>
    <property type="gene ID" value="CapteG205879"/>
</dbReference>
<reference evidence="7 9" key="2">
    <citation type="journal article" date="2013" name="Nature">
        <title>Insights into bilaterian evolution from three spiralian genomes.</title>
        <authorList>
            <person name="Simakov O."/>
            <person name="Marletaz F."/>
            <person name="Cho S.J."/>
            <person name="Edsinger-Gonzales E."/>
            <person name="Havlak P."/>
            <person name="Hellsten U."/>
            <person name="Kuo D.H."/>
            <person name="Larsson T."/>
            <person name="Lv J."/>
            <person name="Arendt D."/>
            <person name="Savage R."/>
            <person name="Osoegawa K."/>
            <person name="de Jong P."/>
            <person name="Grimwood J."/>
            <person name="Chapman J.A."/>
            <person name="Shapiro H."/>
            <person name="Aerts A."/>
            <person name="Otillar R.P."/>
            <person name="Terry A.Y."/>
            <person name="Boore J.L."/>
            <person name="Grigoriev I.V."/>
            <person name="Lindberg D.R."/>
            <person name="Seaver E.C."/>
            <person name="Weisblat D.A."/>
            <person name="Putnam N.H."/>
            <person name="Rokhsar D.S."/>
        </authorList>
    </citation>
    <scope>NUCLEOTIDE SEQUENCE</scope>
    <source>
        <strain evidence="7 9">I ESC-2004</strain>
    </source>
</reference>
<evidence type="ECO:0000313" key="7">
    <source>
        <dbReference type="EMBL" id="ELT97601.1"/>
    </source>
</evidence>
<dbReference type="EMBL" id="KB308519">
    <property type="protein sequence ID" value="ELT97601.1"/>
    <property type="molecule type" value="Genomic_DNA"/>
</dbReference>
<feature type="transmembrane region" description="Helical" evidence="5">
    <location>
        <begin position="165"/>
        <end position="183"/>
    </location>
</feature>
<feature type="transmembrane region" description="Helical" evidence="5">
    <location>
        <begin position="329"/>
        <end position="348"/>
    </location>
</feature>
<keyword evidence="4 5" id="KW-0472">Membrane</keyword>
<reference evidence="9" key="1">
    <citation type="submission" date="2012-12" db="EMBL/GenBank/DDBJ databases">
        <authorList>
            <person name="Hellsten U."/>
            <person name="Grimwood J."/>
            <person name="Chapman J.A."/>
            <person name="Shapiro H."/>
            <person name="Aerts A."/>
            <person name="Otillar R.P."/>
            <person name="Terry A.Y."/>
            <person name="Boore J.L."/>
            <person name="Simakov O."/>
            <person name="Marletaz F."/>
            <person name="Cho S.-J."/>
            <person name="Edsinger-Gonzales E."/>
            <person name="Havlak P."/>
            <person name="Kuo D.-H."/>
            <person name="Larsson T."/>
            <person name="Lv J."/>
            <person name="Arendt D."/>
            <person name="Savage R."/>
            <person name="Osoegawa K."/>
            <person name="de Jong P."/>
            <person name="Lindberg D.R."/>
            <person name="Seaver E.C."/>
            <person name="Weisblat D.A."/>
            <person name="Putnam N.H."/>
            <person name="Grigoriev I.V."/>
            <person name="Rokhsar D.S."/>
        </authorList>
    </citation>
    <scope>NUCLEOTIDE SEQUENCE</scope>
    <source>
        <strain evidence="9">I ESC-2004</strain>
    </source>
</reference>
<dbReference type="STRING" id="283909.R7U1Q7"/>
<organism evidence="7">
    <name type="scientific">Capitella teleta</name>
    <name type="common">Polychaete worm</name>
    <dbReference type="NCBI Taxonomy" id="283909"/>
    <lineage>
        <taxon>Eukaryota</taxon>
        <taxon>Metazoa</taxon>
        <taxon>Spiralia</taxon>
        <taxon>Lophotrochozoa</taxon>
        <taxon>Annelida</taxon>
        <taxon>Polychaeta</taxon>
        <taxon>Sedentaria</taxon>
        <taxon>Scolecida</taxon>
        <taxon>Capitellidae</taxon>
        <taxon>Capitella</taxon>
    </lineage>
</organism>
<dbReference type="AlphaFoldDB" id="R7U1Q7"/>
<keyword evidence="3 5" id="KW-1133">Transmembrane helix</keyword>
<evidence type="ECO:0000256" key="3">
    <source>
        <dbReference type="ARBA" id="ARBA00022989"/>
    </source>
</evidence>
<dbReference type="PANTHER" id="PTHR22950">
    <property type="entry name" value="AMINO ACID TRANSPORTER"/>
    <property type="match status" value="1"/>
</dbReference>
<evidence type="ECO:0000256" key="1">
    <source>
        <dbReference type="ARBA" id="ARBA00004141"/>
    </source>
</evidence>
<dbReference type="InterPro" id="IPR013057">
    <property type="entry name" value="AA_transpt_TM"/>
</dbReference>
<feature type="domain" description="Amino acid transporter transmembrane" evidence="6">
    <location>
        <begin position="91"/>
        <end position="486"/>
    </location>
</feature>
<feature type="transmembrane region" description="Helical" evidence="5">
    <location>
        <begin position="109"/>
        <end position="129"/>
    </location>
</feature>
<dbReference type="OMA" id="LANWITF"/>
<keyword evidence="2 5" id="KW-0812">Transmembrane</keyword>
<dbReference type="HOGENOM" id="CLU_553479_0_0_1"/>
<feature type="transmembrane region" description="Helical" evidence="5">
    <location>
        <begin position="36"/>
        <end position="55"/>
    </location>
</feature>
<feature type="transmembrane region" description="Helical" evidence="5">
    <location>
        <begin position="287"/>
        <end position="309"/>
    </location>
</feature>
<evidence type="ECO:0000259" key="6">
    <source>
        <dbReference type="Pfam" id="PF01490"/>
    </source>
</evidence>
<gene>
    <name evidence="7" type="ORF">CAPTEDRAFT_205879</name>
</gene>
<dbReference type="PANTHER" id="PTHR22950:SF700">
    <property type="entry name" value="AMINO ACID TRANSPORTER TRANSMEMBRANE DOMAIN-CONTAINING PROTEIN"/>
    <property type="match status" value="1"/>
</dbReference>
<name>R7U1Q7_CAPTE</name>
<feature type="transmembrane region" description="Helical" evidence="5">
    <location>
        <begin position="195"/>
        <end position="216"/>
    </location>
</feature>
<feature type="transmembrane region" description="Helical" evidence="5">
    <location>
        <begin position="430"/>
        <end position="455"/>
    </location>
</feature>
<protein>
    <recommendedName>
        <fullName evidence="6">Amino acid transporter transmembrane domain-containing protein</fullName>
    </recommendedName>
</protein>
<evidence type="ECO:0000256" key="2">
    <source>
        <dbReference type="ARBA" id="ARBA00022692"/>
    </source>
</evidence>
<accession>R7U1Q7</accession>
<proteinExistence type="predicted"/>
<keyword evidence="9" id="KW-1185">Reference proteome</keyword>
<feature type="transmembrane region" description="Helical" evidence="5">
    <location>
        <begin position="228"/>
        <end position="246"/>
    </location>
</feature>
<feature type="domain" description="Amino acid transporter transmembrane" evidence="6">
    <location>
        <begin position="10"/>
        <end position="61"/>
    </location>
</feature>
<dbReference type="GO" id="GO:0015179">
    <property type="term" value="F:L-amino acid transmembrane transporter activity"/>
    <property type="evidence" value="ECO:0007669"/>
    <property type="project" value="TreeGrafter"/>
</dbReference>
<comment type="subcellular location">
    <subcellularLocation>
        <location evidence="1">Membrane</location>
        <topology evidence="1">Multi-pass membrane protein</topology>
    </subcellularLocation>
</comment>
<dbReference type="Proteomes" id="UP000014760">
    <property type="component" value="Unassembled WGS sequence"/>
</dbReference>